<proteinExistence type="inferred from homology"/>
<dbReference type="Gene3D" id="3.30.300.130">
    <property type="entry name" value="Fe-S cluster assembly (FSCA)"/>
    <property type="match status" value="1"/>
</dbReference>
<protein>
    <recommendedName>
        <fullName evidence="6">Iron-sulfur cluster carrier protein</fullName>
    </recommendedName>
</protein>
<comment type="function">
    <text evidence="6">Binds and transfers iron-sulfur (Fe-S) clusters to target apoproteins. Can hydrolyze ATP.</text>
</comment>
<dbReference type="Proteomes" id="UP001596116">
    <property type="component" value="Unassembled WGS sequence"/>
</dbReference>
<keyword evidence="6" id="KW-0378">Hydrolase</keyword>
<feature type="domain" description="MIP18 family-like" evidence="8">
    <location>
        <begin position="9"/>
        <end position="76"/>
    </location>
</feature>
<dbReference type="InterPro" id="IPR044304">
    <property type="entry name" value="NUBPL-like"/>
</dbReference>
<keyword evidence="4 6" id="KW-0408">Iron</keyword>
<keyword evidence="5 6" id="KW-0411">Iron-sulfur</keyword>
<evidence type="ECO:0000313" key="10">
    <source>
        <dbReference type="Proteomes" id="UP001596116"/>
    </source>
</evidence>
<feature type="compositionally biased region" description="Low complexity" evidence="7">
    <location>
        <begin position="81"/>
        <end position="94"/>
    </location>
</feature>
<dbReference type="HAMAP" id="MF_02040">
    <property type="entry name" value="Mrp_NBP35"/>
    <property type="match status" value="1"/>
</dbReference>
<evidence type="ECO:0000256" key="2">
    <source>
        <dbReference type="ARBA" id="ARBA00022741"/>
    </source>
</evidence>
<dbReference type="RefSeq" id="WP_379882657.1">
    <property type="nucleotide sequence ID" value="NZ_JBHPON010000002.1"/>
</dbReference>
<evidence type="ECO:0000313" key="9">
    <source>
        <dbReference type="EMBL" id="MFC6036115.1"/>
    </source>
</evidence>
<feature type="region of interest" description="Disordered" evidence="7">
    <location>
        <begin position="81"/>
        <end position="105"/>
    </location>
</feature>
<organism evidence="9 10">
    <name type="scientific">Hyphococcus aureus</name>
    <dbReference type="NCBI Taxonomy" id="2666033"/>
    <lineage>
        <taxon>Bacteria</taxon>
        <taxon>Pseudomonadati</taxon>
        <taxon>Pseudomonadota</taxon>
        <taxon>Alphaproteobacteria</taxon>
        <taxon>Parvularculales</taxon>
        <taxon>Parvularculaceae</taxon>
        <taxon>Hyphococcus</taxon>
    </lineage>
</organism>
<dbReference type="InterPro" id="IPR027417">
    <property type="entry name" value="P-loop_NTPase"/>
</dbReference>
<comment type="subunit">
    <text evidence="6">Homodimer.</text>
</comment>
<dbReference type="PANTHER" id="PTHR42961:SF2">
    <property type="entry name" value="IRON-SULFUR PROTEIN NUBPL"/>
    <property type="match status" value="1"/>
</dbReference>
<dbReference type="EMBL" id="JBHPON010000002">
    <property type="protein sequence ID" value="MFC6036115.1"/>
    <property type="molecule type" value="Genomic_DNA"/>
</dbReference>
<evidence type="ECO:0000259" key="8">
    <source>
        <dbReference type="Pfam" id="PF01883"/>
    </source>
</evidence>
<accession>A0ABW1KVH1</accession>
<evidence type="ECO:0000256" key="1">
    <source>
        <dbReference type="ARBA" id="ARBA00022723"/>
    </source>
</evidence>
<dbReference type="SUPFAM" id="SSF52540">
    <property type="entry name" value="P-loop containing nucleoside triphosphate hydrolases"/>
    <property type="match status" value="1"/>
</dbReference>
<keyword evidence="1 6" id="KW-0479">Metal-binding</keyword>
<evidence type="ECO:0000256" key="5">
    <source>
        <dbReference type="ARBA" id="ARBA00023014"/>
    </source>
</evidence>
<dbReference type="Gene3D" id="3.40.50.300">
    <property type="entry name" value="P-loop containing nucleotide triphosphate hydrolases"/>
    <property type="match status" value="1"/>
</dbReference>
<dbReference type="SUPFAM" id="SSF117916">
    <property type="entry name" value="Fe-S cluster assembly (FSCA) domain-like"/>
    <property type="match status" value="1"/>
</dbReference>
<reference evidence="9 10" key="1">
    <citation type="submission" date="2024-09" db="EMBL/GenBank/DDBJ databases">
        <authorList>
            <person name="Zhang Z.-H."/>
        </authorList>
    </citation>
    <scope>NUCLEOTIDE SEQUENCE [LARGE SCALE GENOMIC DNA]</scope>
    <source>
        <strain evidence="9 10">HHTR114</strain>
    </source>
</reference>
<keyword evidence="3 6" id="KW-0067">ATP-binding</keyword>
<evidence type="ECO:0000256" key="7">
    <source>
        <dbReference type="SAM" id="MobiDB-lite"/>
    </source>
</evidence>
<comment type="caution">
    <text evidence="9">The sequence shown here is derived from an EMBL/GenBank/DDBJ whole genome shotgun (WGS) entry which is preliminary data.</text>
</comment>
<gene>
    <name evidence="9" type="ORF">ACFMB1_11210</name>
</gene>
<dbReference type="CDD" id="cd02037">
    <property type="entry name" value="Mrp_NBP35"/>
    <property type="match status" value="1"/>
</dbReference>
<evidence type="ECO:0000256" key="4">
    <source>
        <dbReference type="ARBA" id="ARBA00023004"/>
    </source>
</evidence>
<dbReference type="InterPro" id="IPR002744">
    <property type="entry name" value="MIP18-like"/>
</dbReference>
<comment type="similarity">
    <text evidence="6">Belongs to the Mrp/NBP35 ATP-binding proteins family.</text>
</comment>
<keyword evidence="2 6" id="KW-0547">Nucleotide-binding</keyword>
<evidence type="ECO:0000256" key="6">
    <source>
        <dbReference type="HAMAP-Rule" id="MF_02040"/>
    </source>
</evidence>
<keyword evidence="10" id="KW-1185">Reference proteome</keyword>
<dbReference type="Pfam" id="PF01883">
    <property type="entry name" value="FeS_assembly_P"/>
    <property type="match status" value="1"/>
</dbReference>
<dbReference type="Pfam" id="PF10609">
    <property type="entry name" value="ParA"/>
    <property type="match status" value="1"/>
</dbReference>
<dbReference type="InterPro" id="IPR019591">
    <property type="entry name" value="Mrp/NBP35_ATP-bd"/>
</dbReference>
<name>A0ABW1KVH1_9PROT</name>
<evidence type="ECO:0000256" key="3">
    <source>
        <dbReference type="ARBA" id="ARBA00022840"/>
    </source>
</evidence>
<feature type="binding site" evidence="6">
    <location>
        <begin position="129"/>
        <end position="136"/>
    </location>
    <ligand>
        <name>ATP</name>
        <dbReference type="ChEBI" id="CHEBI:30616"/>
    </ligand>
</feature>
<dbReference type="InterPro" id="IPR033756">
    <property type="entry name" value="YlxH/NBP35"/>
</dbReference>
<sequence>MSGSLVLRVRAALSAIKDPSSGRNIIAAGAVGGLSADEDGKVRFTLEVPDGDRRAAEALLKAAESAAASVPGVTGVAAVATAHSAAPHQQQQPAKGGHDNPFGLKQKPRIEAAGEQLSGVKSMIAIASGKGGVGKSTVAANLAVSLSARGLKTGLLDADIYGPSLPTLFGIKGKPEMRDNKIVPFEAFGVKLMSIGFLIDPDEAVAWRGPMVMGALRQLMSDVDWGDLDILLVDTPPGTGDAHISLIQSKKLSGAVIVSTPQEMALADVRRGVQLFRQTNTPLIGVIENMAWMEGPDGSKQFLFGEGGAERAAKDLGAPFLGAVPLYPDLRQASDDGLPVAATEHAAARTFDQLADQIVKFTERA</sequence>
<dbReference type="InterPro" id="IPR034904">
    <property type="entry name" value="FSCA_dom_sf"/>
</dbReference>
<dbReference type="PANTHER" id="PTHR42961">
    <property type="entry name" value="IRON-SULFUR PROTEIN NUBPL"/>
    <property type="match status" value="1"/>
</dbReference>